<keyword evidence="2" id="KW-1185">Reference proteome</keyword>
<dbReference type="Proteomes" id="UP001221898">
    <property type="component" value="Unassembled WGS sequence"/>
</dbReference>
<reference evidence="1" key="1">
    <citation type="journal article" date="2023" name="Science">
        <title>Genome structures resolve the early diversification of teleost fishes.</title>
        <authorList>
            <person name="Parey E."/>
            <person name="Louis A."/>
            <person name="Montfort J."/>
            <person name="Bouchez O."/>
            <person name="Roques C."/>
            <person name="Iampietro C."/>
            <person name="Lluch J."/>
            <person name="Castinel A."/>
            <person name="Donnadieu C."/>
            <person name="Desvignes T."/>
            <person name="Floi Bucao C."/>
            <person name="Jouanno E."/>
            <person name="Wen M."/>
            <person name="Mejri S."/>
            <person name="Dirks R."/>
            <person name="Jansen H."/>
            <person name="Henkel C."/>
            <person name="Chen W.J."/>
            <person name="Zahm M."/>
            <person name="Cabau C."/>
            <person name="Klopp C."/>
            <person name="Thompson A.W."/>
            <person name="Robinson-Rechavi M."/>
            <person name="Braasch I."/>
            <person name="Lecointre G."/>
            <person name="Bobe J."/>
            <person name="Postlethwait J.H."/>
            <person name="Berthelot C."/>
            <person name="Roest Crollius H."/>
            <person name="Guiguen Y."/>
        </authorList>
    </citation>
    <scope>NUCLEOTIDE SEQUENCE</scope>
    <source>
        <strain evidence="1">NC1722</strain>
    </source>
</reference>
<gene>
    <name evidence="1" type="ORF">AAFF_G00395170</name>
</gene>
<dbReference type="EMBL" id="JAINUG010000075">
    <property type="protein sequence ID" value="KAJ8400748.1"/>
    <property type="molecule type" value="Genomic_DNA"/>
</dbReference>
<proteinExistence type="predicted"/>
<organism evidence="1 2">
    <name type="scientific">Aldrovandia affinis</name>
    <dbReference type="NCBI Taxonomy" id="143900"/>
    <lineage>
        <taxon>Eukaryota</taxon>
        <taxon>Metazoa</taxon>
        <taxon>Chordata</taxon>
        <taxon>Craniata</taxon>
        <taxon>Vertebrata</taxon>
        <taxon>Euteleostomi</taxon>
        <taxon>Actinopterygii</taxon>
        <taxon>Neopterygii</taxon>
        <taxon>Teleostei</taxon>
        <taxon>Notacanthiformes</taxon>
        <taxon>Halosauridae</taxon>
        <taxon>Aldrovandia</taxon>
    </lineage>
</organism>
<name>A0AAD7SE02_9TELE</name>
<evidence type="ECO:0000313" key="1">
    <source>
        <dbReference type="EMBL" id="KAJ8400748.1"/>
    </source>
</evidence>
<evidence type="ECO:0000313" key="2">
    <source>
        <dbReference type="Proteomes" id="UP001221898"/>
    </source>
</evidence>
<sequence length="67" mass="7573">MLLRNLCDIFAVRAMQHVASTLQFVLLRNLCYMVSLHFCTLVGVNVLNKMSQNPEFTAGRWCPAQTG</sequence>
<comment type="caution">
    <text evidence="1">The sequence shown here is derived from an EMBL/GenBank/DDBJ whole genome shotgun (WGS) entry which is preliminary data.</text>
</comment>
<dbReference type="AlphaFoldDB" id="A0AAD7SE02"/>
<accession>A0AAD7SE02</accession>
<protein>
    <submittedName>
        <fullName evidence="1">Uncharacterized protein</fullName>
    </submittedName>
</protein>